<keyword evidence="3" id="KW-0862">Zinc</keyword>
<dbReference type="CDD" id="cd01407">
    <property type="entry name" value="SIR2-fam"/>
    <property type="match status" value="1"/>
</dbReference>
<evidence type="ECO:0000256" key="3">
    <source>
        <dbReference type="PROSITE-ProRule" id="PRU00236"/>
    </source>
</evidence>
<dbReference type="Pfam" id="PF02146">
    <property type="entry name" value="SIR2"/>
    <property type="match status" value="1"/>
</dbReference>
<feature type="binding site" evidence="3">
    <location>
        <position position="154"/>
    </location>
    <ligand>
        <name>Zn(2+)</name>
        <dbReference type="ChEBI" id="CHEBI:29105"/>
    </ligand>
</feature>
<gene>
    <name evidence="5" type="primary">cobB</name>
    <name evidence="5" type="ORF">GCM10025751_33620</name>
</gene>
<dbReference type="GO" id="GO:0046872">
    <property type="term" value="F:metal ion binding"/>
    <property type="evidence" value="ECO:0007669"/>
    <property type="project" value="UniProtKB-KW"/>
</dbReference>
<dbReference type="EMBL" id="BAABKX010000014">
    <property type="protein sequence ID" value="GAA5054743.1"/>
    <property type="molecule type" value="Genomic_DNA"/>
</dbReference>
<dbReference type="PANTHER" id="PTHR11085:SF10">
    <property type="entry name" value="NAD-DEPENDENT PROTEIN DEACYLASE SIRTUIN-5, MITOCHONDRIAL-RELATED"/>
    <property type="match status" value="1"/>
</dbReference>
<dbReference type="Gene3D" id="3.40.50.1220">
    <property type="entry name" value="TPP-binding domain"/>
    <property type="match status" value="1"/>
</dbReference>
<feature type="binding site" evidence="3">
    <location>
        <position position="157"/>
    </location>
    <ligand>
        <name>Zn(2+)</name>
        <dbReference type="ChEBI" id="CHEBI:29105"/>
    </ligand>
</feature>
<keyword evidence="6" id="KW-1185">Reference proteome</keyword>
<evidence type="ECO:0000256" key="2">
    <source>
        <dbReference type="ARBA" id="ARBA00023027"/>
    </source>
</evidence>
<feature type="active site" description="Proton acceptor" evidence="3">
    <location>
        <position position="121"/>
    </location>
</feature>
<keyword evidence="1" id="KW-0808">Transferase</keyword>
<feature type="domain" description="Deacetylase sirtuin-type" evidence="4">
    <location>
        <begin position="1"/>
        <end position="251"/>
    </location>
</feature>
<evidence type="ECO:0000313" key="6">
    <source>
        <dbReference type="Proteomes" id="UP001501729"/>
    </source>
</evidence>
<name>A0AAV3UKR9_9EURY</name>
<dbReference type="InterPro" id="IPR029035">
    <property type="entry name" value="DHS-like_NAD/FAD-binding_dom"/>
</dbReference>
<dbReference type="Gene3D" id="3.30.1600.10">
    <property type="entry name" value="SIR2/SIRT2 'Small Domain"/>
    <property type="match status" value="1"/>
</dbReference>
<sequence length="251" mass="27343">MEQVAPLAANVRDAESVVVLTGAGISTESGIPDFRSDSGIWSRFDPEDFHYRRFRNDPAGFWEDRVELHKTMFGDGIKPNPAHDALRELAEGSYLHALVTQNTDGLHESAAATSAELIELHGNAHHVVCDSCGRRTNAGPVRERVESGARAPRCRDCDGIFKPDVVLFGEQLGKNDLQRARKLSREADVFLAIGSSLSVEPAASLPRIAERNNATTAVVNFDETTFSAVADFDIRGNVTNVLPALCEEVTD</sequence>
<keyword evidence="3" id="KW-0479">Metal-binding</keyword>
<dbReference type="GO" id="GO:0070403">
    <property type="term" value="F:NAD+ binding"/>
    <property type="evidence" value="ECO:0007669"/>
    <property type="project" value="InterPro"/>
</dbReference>
<dbReference type="InterPro" id="IPR026590">
    <property type="entry name" value="Ssirtuin_cat_dom"/>
</dbReference>
<evidence type="ECO:0000256" key="1">
    <source>
        <dbReference type="ARBA" id="ARBA00022679"/>
    </source>
</evidence>
<dbReference type="InterPro" id="IPR003000">
    <property type="entry name" value="Sirtuin"/>
</dbReference>
<dbReference type="GeneID" id="68613425"/>
<reference evidence="5 6" key="1">
    <citation type="journal article" date="2019" name="Int. J. Syst. Evol. Microbiol.">
        <title>The Global Catalogue of Microorganisms (GCM) 10K type strain sequencing project: providing services to taxonomists for standard genome sequencing and annotation.</title>
        <authorList>
            <consortium name="The Broad Institute Genomics Platform"/>
            <consortium name="The Broad Institute Genome Sequencing Center for Infectious Disease"/>
            <person name="Wu L."/>
            <person name="Ma J."/>
        </authorList>
    </citation>
    <scope>NUCLEOTIDE SEQUENCE [LARGE SCALE GENOMIC DNA]</scope>
    <source>
        <strain evidence="5 6">JCM 17504</strain>
    </source>
</reference>
<evidence type="ECO:0000259" key="4">
    <source>
        <dbReference type="PROSITE" id="PS50305"/>
    </source>
</evidence>
<evidence type="ECO:0000313" key="5">
    <source>
        <dbReference type="EMBL" id="GAA5054743.1"/>
    </source>
</evidence>
<comment type="caution">
    <text evidence="5">The sequence shown here is derived from an EMBL/GenBank/DDBJ whole genome shotgun (WGS) entry which is preliminary data.</text>
</comment>
<dbReference type="InterPro" id="IPR026591">
    <property type="entry name" value="Sirtuin_cat_small_dom_sf"/>
</dbReference>
<feature type="binding site" evidence="3">
    <location>
        <position position="129"/>
    </location>
    <ligand>
        <name>Zn(2+)</name>
        <dbReference type="ChEBI" id="CHEBI:29105"/>
    </ligand>
</feature>
<dbReference type="SUPFAM" id="SSF52467">
    <property type="entry name" value="DHS-like NAD/FAD-binding domain"/>
    <property type="match status" value="1"/>
</dbReference>
<dbReference type="PROSITE" id="PS50305">
    <property type="entry name" value="SIRTUIN"/>
    <property type="match status" value="1"/>
</dbReference>
<keyword evidence="2" id="KW-0520">NAD</keyword>
<dbReference type="PANTHER" id="PTHR11085">
    <property type="entry name" value="NAD-DEPENDENT PROTEIN DEACYLASE SIRTUIN-5, MITOCHONDRIAL-RELATED"/>
    <property type="match status" value="1"/>
</dbReference>
<dbReference type="RefSeq" id="WP_227773240.1">
    <property type="nucleotide sequence ID" value="NZ_BAABKX010000014.1"/>
</dbReference>
<organism evidence="5 6">
    <name type="scientific">Haladaptatus pallidirubidus</name>
    <dbReference type="NCBI Taxonomy" id="1008152"/>
    <lineage>
        <taxon>Archaea</taxon>
        <taxon>Methanobacteriati</taxon>
        <taxon>Methanobacteriota</taxon>
        <taxon>Stenosarchaea group</taxon>
        <taxon>Halobacteria</taxon>
        <taxon>Halobacteriales</taxon>
        <taxon>Haladaptataceae</taxon>
        <taxon>Haladaptatus</taxon>
    </lineage>
</organism>
<feature type="binding site" evidence="3">
    <location>
        <position position="132"/>
    </location>
    <ligand>
        <name>Zn(2+)</name>
        <dbReference type="ChEBI" id="CHEBI:29105"/>
    </ligand>
</feature>
<protein>
    <submittedName>
        <fullName evidence="5">NAD-dependent protein deacetylase</fullName>
    </submittedName>
</protein>
<dbReference type="AlphaFoldDB" id="A0AAV3UKR9"/>
<dbReference type="GO" id="GO:0017136">
    <property type="term" value="F:histone deacetylase activity, NAD-dependent"/>
    <property type="evidence" value="ECO:0007669"/>
    <property type="project" value="TreeGrafter"/>
</dbReference>
<dbReference type="Proteomes" id="UP001501729">
    <property type="component" value="Unassembled WGS sequence"/>
</dbReference>
<dbReference type="InterPro" id="IPR050134">
    <property type="entry name" value="NAD-dep_sirtuin_deacylases"/>
</dbReference>
<accession>A0AAV3UKR9</accession>
<proteinExistence type="predicted"/>